<reference evidence="5" key="1">
    <citation type="submission" date="2016-11" db="EMBL/GenBank/DDBJ databases">
        <authorList>
            <person name="Varghese N."/>
            <person name="Submissions S."/>
        </authorList>
    </citation>
    <scope>NUCLEOTIDE SEQUENCE [LARGE SCALE GENOMIC DNA]</scope>
    <source>
        <strain evidence="5">DSM 26134</strain>
    </source>
</reference>
<keyword evidence="5" id="KW-1185">Reference proteome</keyword>
<dbReference type="Pfam" id="PF04397">
    <property type="entry name" value="LytTR"/>
    <property type="match status" value="1"/>
</dbReference>
<dbReference type="SUPFAM" id="SSF52172">
    <property type="entry name" value="CheY-like"/>
    <property type="match status" value="1"/>
</dbReference>
<evidence type="ECO:0000313" key="5">
    <source>
        <dbReference type="Proteomes" id="UP000184474"/>
    </source>
</evidence>
<evidence type="ECO:0000256" key="1">
    <source>
        <dbReference type="PROSITE-ProRule" id="PRU00169"/>
    </source>
</evidence>
<dbReference type="PROSITE" id="PS50930">
    <property type="entry name" value="HTH_LYTTR"/>
    <property type="match status" value="1"/>
</dbReference>
<dbReference type="STRING" id="156994.SAMN04488028_1011261"/>
<sequence>MIKALIIDDEKHVRDQIKDRLADQFSQDIHVIDEAPSVAEALTKINIHEPDLVFLDIDIIGGTGFEVIERLEEVNFQLIFITGFNDQAIKAIRIGALDYLLKPIDDEEFSNAVNRAIKAFKNDDSIHDAVDVANQFYNGNHQNKIVLRTLEAHHVVYLEDIIFCKSDGNYTTFNTTKEKIMISKPLKLVESLLNKAVFLRCHQSYVVNTSYVTKYTNEGCLVLKNGEEVPVASRRKDAILKRLF</sequence>
<dbReference type="Gene3D" id="3.40.50.2300">
    <property type="match status" value="1"/>
</dbReference>
<dbReference type="Proteomes" id="UP000184474">
    <property type="component" value="Unassembled WGS sequence"/>
</dbReference>
<dbReference type="PANTHER" id="PTHR37299">
    <property type="entry name" value="TRANSCRIPTIONAL REGULATOR-RELATED"/>
    <property type="match status" value="1"/>
</dbReference>
<dbReference type="InterPro" id="IPR001789">
    <property type="entry name" value="Sig_transdc_resp-reg_receiver"/>
</dbReference>
<dbReference type="InterPro" id="IPR011006">
    <property type="entry name" value="CheY-like_superfamily"/>
</dbReference>
<dbReference type="EMBL" id="FRAA01000001">
    <property type="protein sequence ID" value="SHJ79357.1"/>
    <property type="molecule type" value="Genomic_DNA"/>
</dbReference>
<protein>
    <submittedName>
        <fullName evidence="4">Two component transcriptional regulator, LytTR family</fullName>
    </submittedName>
</protein>
<evidence type="ECO:0000259" key="2">
    <source>
        <dbReference type="PROSITE" id="PS50110"/>
    </source>
</evidence>
<proteinExistence type="predicted"/>
<dbReference type="AlphaFoldDB" id="A0A1M6M7B7"/>
<dbReference type="Gene3D" id="2.40.50.1020">
    <property type="entry name" value="LytTr DNA-binding domain"/>
    <property type="match status" value="1"/>
</dbReference>
<dbReference type="SMART" id="SM00448">
    <property type="entry name" value="REC"/>
    <property type="match status" value="1"/>
</dbReference>
<dbReference type="PANTHER" id="PTHR37299:SF1">
    <property type="entry name" value="STAGE 0 SPORULATION PROTEIN A HOMOLOG"/>
    <property type="match status" value="1"/>
</dbReference>
<dbReference type="GO" id="GO:0000156">
    <property type="term" value="F:phosphorelay response regulator activity"/>
    <property type="evidence" value="ECO:0007669"/>
    <property type="project" value="InterPro"/>
</dbReference>
<keyword evidence="1" id="KW-0597">Phosphoprotein</keyword>
<dbReference type="SMART" id="SM00850">
    <property type="entry name" value="LytTR"/>
    <property type="match status" value="1"/>
</dbReference>
<evidence type="ECO:0000313" key="4">
    <source>
        <dbReference type="EMBL" id="SHJ79357.1"/>
    </source>
</evidence>
<feature type="domain" description="HTH LytTR-type" evidence="3">
    <location>
        <begin position="145"/>
        <end position="244"/>
    </location>
</feature>
<accession>A0A1M6M7B7</accession>
<organism evidence="4 5">
    <name type="scientific">Reichenbachiella agariperforans</name>
    <dbReference type="NCBI Taxonomy" id="156994"/>
    <lineage>
        <taxon>Bacteria</taxon>
        <taxon>Pseudomonadati</taxon>
        <taxon>Bacteroidota</taxon>
        <taxon>Cytophagia</taxon>
        <taxon>Cytophagales</taxon>
        <taxon>Reichenbachiellaceae</taxon>
        <taxon>Reichenbachiella</taxon>
    </lineage>
</organism>
<gene>
    <name evidence="4" type="ORF">SAMN04488028_1011261</name>
</gene>
<dbReference type="PROSITE" id="PS50110">
    <property type="entry name" value="RESPONSE_REGULATORY"/>
    <property type="match status" value="1"/>
</dbReference>
<dbReference type="InterPro" id="IPR046947">
    <property type="entry name" value="LytR-like"/>
</dbReference>
<feature type="domain" description="Response regulatory" evidence="2">
    <location>
        <begin position="3"/>
        <end position="117"/>
    </location>
</feature>
<dbReference type="RefSeq" id="WP_073120429.1">
    <property type="nucleotide sequence ID" value="NZ_FRAA01000001.1"/>
</dbReference>
<name>A0A1M6M7B7_REIAG</name>
<evidence type="ECO:0000259" key="3">
    <source>
        <dbReference type="PROSITE" id="PS50930"/>
    </source>
</evidence>
<dbReference type="GO" id="GO:0003677">
    <property type="term" value="F:DNA binding"/>
    <property type="evidence" value="ECO:0007669"/>
    <property type="project" value="InterPro"/>
</dbReference>
<feature type="modified residue" description="4-aspartylphosphate" evidence="1">
    <location>
        <position position="56"/>
    </location>
</feature>
<dbReference type="InterPro" id="IPR007492">
    <property type="entry name" value="LytTR_DNA-bd_dom"/>
</dbReference>
<dbReference type="Pfam" id="PF00072">
    <property type="entry name" value="Response_reg"/>
    <property type="match status" value="1"/>
</dbReference>